<dbReference type="InterPro" id="IPR027267">
    <property type="entry name" value="AH/BAR_dom_sf"/>
</dbReference>
<dbReference type="PRINTS" id="PR00452">
    <property type="entry name" value="SH3DOMAIN"/>
</dbReference>
<evidence type="ECO:0000313" key="13">
    <source>
        <dbReference type="Proteomes" id="UP001151518"/>
    </source>
</evidence>
<feature type="region of interest" description="Disordered" evidence="9">
    <location>
        <begin position="411"/>
        <end position="471"/>
    </location>
</feature>
<comment type="subcellular location">
    <subcellularLocation>
        <location evidence="1">Cytoplasm</location>
        <location evidence="1">Cytoskeleton</location>
    </subcellularLocation>
</comment>
<feature type="domain" description="SH3" evidence="10">
    <location>
        <begin position="727"/>
        <end position="792"/>
    </location>
</feature>
<dbReference type="SUPFAM" id="SSF103657">
    <property type="entry name" value="BAR/IMD domain-like"/>
    <property type="match status" value="1"/>
</dbReference>
<dbReference type="GO" id="GO:0030036">
    <property type="term" value="P:actin cytoskeleton organization"/>
    <property type="evidence" value="ECO:0007669"/>
    <property type="project" value="UniProtKB-ARBA"/>
</dbReference>
<keyword evidence="7 8" id="KW-0175">Coiled coil</keyword>
<evidence type="ECO:0000256" key="8">
    <source>
        <dbReference type="SAM" id="Coils"/>
    </source>
</evidence>
<keyword evidence="5" id="KW-0206">Cytoskeleton</keyword>
<feature type="region of interest" description="Disordered" evidence="9">
    <location>
        <begin position="699"/>
        <end position="720"/>
    </location>
</feature>
<feature type="region of interest" description="Disordered" evidence="9">
    <location>
        <begin position="484"/>
        <end position="569"/>
    </location>
</feature>
<feature type="coiled-coil region" evidence="8">
    <location>
        <begin position="128"/>
        <end position="191"/>
    </location>
</feature>
<dbReference type="SUPFAM" id="SSF50044">
    <property type="entry name" value="SH3-domain"/>
    <property type="match status" value="1"/>
</dbReference>
<dbReference type="SMART" id="SM00055">
    <property type="entry name" value="FCH"/>
    <property type="match status" value="1"/>
</dbReference>
<evidence type="ECO:0000256" key="1">
    <source>
        <dbReference type="ARBA" id="ARBA00004245"/>
    </source>
</evidence>
<evidence type="ECO:0000256" key="6">
    <source>
        <dbReference type="PROSITE-ProRule" id="PRU00192"/>
    </source>
</evidence>
<evidence type="ECO:0000256" key="4">
    <source>
        <dbReference type="ARBA" id="ARBA00022553"/>
    </source>
</evidence>
<feature type="region of interest" description="Disordered" evidence="9">
    <location>
        <begin position="19"/>
        <end position="43"/>
    </location>
</feature>
<dbReference type="PANTHER" id="PTHR23065">
    <property type="entry name" value="PROLINE-SERINE-THREONINE PHOSPHATASE INTERACTING PROTEIN 1"/>
    <property type="match status" value="1"/>
</dbReference>
<protein>
    <submittedName>
        <fullName evidence="12">Formin-binding protein</fullName>
    </submittedName>
</protein>
<dbReference type="InterPro" id="IPR001060">
    <property type="entry name" value="FCH_dom"/>
</dbReference>
<evidence type="ECO:0000313" key="12">
    <source>
        <dbReference type="EMBL" id="KAJ2679861.1"/>
    </source>
</evidence>
<dbReference type="GO" id="GO:0030864">
    <property type="term" value="C:cortical actin cytoskeleton"/>
    <property type="evidence" value="ECO:0007669"/>
    <property type="project" value="UniProtKB-ARBA"/>
</dbReference>
<dbReference type="CDD" id="cd00174">
    <property type="entry name" value="SH3"/>
    <property type="match status" value="1"/>
</dbReference>
<dbReference type="Gene3D" id="1.20.1270.60">
    <property type="entry name" value="Arfaptin homology (AH) domain/BAR domain"/>
    <property type="match status" value="1"/>
</dbReference>
<evidence type="ECO:0000256" key="9">
    <source>
        <dbReference type="SAM" id="MobiDB-lite"/>
    </source>
</evidence>
<feature type="compositionally biased region" description="Polar residues" evidence="9">
    <location>
        <begin position="411"/>
        <end position="463"/>
    </location>
</feature>
<dbReference type="EMBL" id="JANBTW010000008">
    <property type="protein sequence ID" value="KAJ2679861.1"/>
    <property type="molecule type" value="Genomic_DNA"/>
</dbReference>
<evidence type="ECO:0000256" key="5">
    <source>
        <dbReference type="ARBA" id="ARBA00023212"/>
    </source>
</evidence>
<dbReference type="Gene3D" id="2.30.30.40">
    <property type="entry name" value="SH3 Domains"/>
    <property type="match status" value="1"/>
</dbReference>
<reference evidence="12" key="1">
    <citation type="submission" date="2022-07" db="EMBL/GenBank/DDBJ databases">
        <title>Phylogenomic reconstructions and comparative analyses of Kickxellomycotina fungi.</title>
        <authorList>
            <person name="Reynolds N.K."/>
            <person name="Stajich J.E."/>
            <person name="Barry K."/>
            <person name="Grigoriev I.V."/>
            <person name="Crous P."/>
            <person name="Smith M.E."/>
        </authorList>
    </citation>
    <scope>NUCLEOTIDE SEQUENCE</scope>
    <source>
        <strain evidence="12">NRRL 3115</strain>
    </source>
</reference>
<evidence type="ECO:0000259" key="10">
    <source>
        <dbReference type="PROSITE" id="PS50002"/>
    </source>
</evidence>
<feature type="compositionally biased region" description="Basic and acidic residues" evidence="9">
    <location>
        <begin position="344"/>
        <end position="354"/>
    </location>
</feature>
<dbReference type="Pfam" id="PF00018">
    <property type="entry name" value="SH3_1"/>
    <property type="match status" value="1"/>
</dbReference>
<evidence type="ECO:0000256" key="3">
    <source>
        <dbReference type="ARBA" id="ARBA00022490"/>
    </source>
</evidence>
<evidence type="ECO:0000256" key="2">
    <source>
        <dbReference type="ARBA" id="ARBA00022443"/>
    </source>
</evidence>
<dbReference type="PROSITE" id="PS51741">
    <property type="entry name" value="F_BAR"/>
    <property type="match status" value="1"/>
</dbReference>
<feature type="region of interest" description="Disordered" evidence="9">
    <location>
        <begin position="584"/>
        <end position="645"/>
    </location>
</feature>
<proteinExistence type="predicted"/>
<feature type="compositionally biased region" description="Polar residues" evidence="9">
    <location>
        <begin position="494"/>
        <end position="503"/>
    </location>
</feature>
<keyword evidence="2 6" id="KW-0728">SH3 domain</keyword>
<feature type="domain" description="F-BAR" evidence="11">
    <location>
        <begin position="52"/>
        <end position="308"/>
    </location>
</feature>
<name>A0A9W8L0B7_9FUNG</name>
<dbReference type="PANTHER" id="PTHR23065:SF7">
    <property type="entry name" value="NOSTRIN, ISOFORM H"/>
    <property type="match status" value="1"/>
</dbReference>
<dbReference type="SMART" id="SM00326">
    <property type="entry name" value="SH3"/>
    <property type="match status" value="1"/>
</dbReference>
<dbReference type="InterPro" id="IPR031160">
    <property type="entry name" value="F_BAR_dom"/>
</dbReference>
<organism evidence="12 13">
    <name type="scientific">Coemansia spiralis</name>
    <dbReference type="NCBI Taxonomy" id="417178"/>
    <lineage>
        <taxon>Eukaryota</taxon>
        <taxon>Fungi</taxon>
        <taxon>Fungi incertae sedis</taxon>
        <taxon>Zoopagomycota</taxon>
        <taxon>Kickxellomycotina</taxon>
        <taxon>Kickxellomycetes</taxon>
        <taxon>Kickxellales</taxon>
        <taxon>Kickxellaceae</taxon>
        <taxon>Coemansia</taxon>
    </lineage>
</organism>
<dbReference type="GO" id="GO:0005886">
    <property type="term" value="C:plasma membrane"/>
    <property type="evidence" value="ECO:0007669"/>
    <property type="project" value="TreeGrafter"/>
</dbReference>
<evidence type="ECO:0000259" key="11">
    <source>
        <dbReference type="PROSITE" id="PS51741"/>
    </source>
</evidence>
<keyword evidence="3" id="KW-0963">Cytoplasm</keyword>
<gene>
    <name evidence="12" type="primary">HOF1</name>
    <name evidence="12" type="ORF">GGI25_001050</name>
</gene>
<keyword evidence="4" id="KW-0597">Phosphoprotein</keyword>
<dbReference type="InterPro" id="IPR036028">
    <property type="entry name" value="SH3-like_dom_sf"/>
</dbReference>
<dbReference type="OrthoDB" id="5971719at2759"/>
<feature type="compositionally biased region" description="Low complexity" evidence="9">
    <location>
        <begin position="585"/>
        <end position="605"/>
    </location>
</feature>
<sequence length="796" mass="87440">MKYSPLDTTPPPCSFVFGKLGKDQPAATDPPASHGTVKSNPSEAAEIQADFVSTSRFADNFWSADERCISVLMHKLKSAKQTCADILQMVTARAQMEEDLGKKLGKLARGSLGSEEVGTVKSALRTIRMELETNAKSHMDLARQLRAEIEKPLAAFISDQRAKRRAQTTVIQKTEGDRNALRSQVRKLQDKRRADTKRVGDLDLQVNGLQGVGDPKLKSKLDRAQMQQRATETEYVDVRQRLKEADQQWFNVWRSACDVFQVLEEERLEYLKTCLWTYTNLVSSCCVADDESMERIRQDLEKISVADDIAAFIQTFGTGAPDPELASLDGETPVTAEQPSSSRRSADNSDESKSANRQSASFSSPSTAVPSAIPAPDLQLYANRSATPVSTHGTMVGTNGSARSGSILAHSVNSRPQTQESMRPQQQRPASMHNAGQPSSMQAQQIFSGNGAQWNNRPASSMQGPIDANNYRRASNNDMYAVANGQQQQQQQQFVQRTNSQMASRPIDGYTGYVDPRAPMYRGTESPVPLQGPVPIPQGQRPGTPSQMADPYANVPHMGSRASTYSGAAHTGNFGTLTANTMLPQQQQQQQQQQFGVMAQQQQQQTNSAPSSPYQQTNRPMSATGMHPMTSGSPQMGRPATQSGQYAGMPIYRSATPVQQSPQFIAMGSRPPTQMSHSPVPQMMGQQMQRAPSVMAGYPAPVQQQQQQQQQGPRVAEQTNVSESGKEILFYVKVLYDYDAENERELTIREGDVISVLAVSADGWWEGELTDRRTGRAVQGTFPSNFTDPIANFISN</sequence>
<dbReference type="PROSITE" id="PS50002">
    <property type="entry name" value="SH3"/>
    <property type="match status" value="1"/>
</dbReference>
<accession>A0A9W8L0B7</accession>
<dbReference type="AlphaFoldDB" id="A0A9W8L0B7"/>
<dbReference type="Proteomes" id="UP001151518">
    <property type="component" value="Unassembled WGS sequence"/>
</dbReference>
<dbReference type="GO" id="GO:0032153">
    <property type="term" value="C:cell division site"/>
    <property type="evidence" value="ECO:0007669"/>
    <property type="project" value="TreeGrafter"/>
</dbReference>
<feature type="compositionally biased region" description="Polar residues" evidence="9">
    <location>
        <begin position="630"/>
        <end position="645"/>
    </location>
</feature>
<evidence type="ECO:0000256" key="7">
    <source>
        <dbReference type="PROSITE-ProRule" id="PRU01077"/>
    </source>
</evidence>
<feature type="compositionally biased region" description="Polar residues" evidence="9">
    <location>
        <begin position="606"/>
        <end position="621"/>
    </location>
</feature>
<dbReference type="InterPro" id="IPR001452">
    <property type="entry name" value="SH3_domain"/>
</dbReference>
<comment type="caution">
    <text evidence="12">The sequence shown here is derived from an EMBL/GenBank/DDBJ whole genome shotgun (WGS) entry which is preliminary data.</text>
</comment>
<feature type="compositionally biased region" description="Polar residues" evidence="9">
    <location>
        <begin position="355"/>
        <end position="369"/>
    </location>
</feature>
<dbReference type="Pfam" id="PF00611">
    <property type="entry name" value="FCH"/>
    <property type="match status" value="1"/>
</dbReference>
<feature type="region of interest" description="Disordered" evidence="9">
    <location>
        <begin position="321"/>
        <end position="371"/>
    </location>
</feature>